<proteinExistence type="predicted"/>
<comment type="caution">
    <text evidence="1">The sequence shown here is derived from an EMBL/GenBank/DDBJ whole genome shotgun (WGS) entry which is preliminary data.</text>
</comment>
<evidence type="ECO:0000313" key="1">
    <source>
        <dbReference type="EMBL" id="PIY68944.1"/>
    </source>
</evidence>
<dbReference type="AlphaFoldDB" id="A0A2M7QCJ6"/>
<dbReference type="EMBL" id="PFLF01000068">
    <property type="protein sequence ID" value="PIY68944.1"/>
    <property type="molecule type" value="Genomic_DNA"/>
</dbReference>
<name>A0A2M7QCJ6_9BACT</name>
<organism evidence="1 2">
    <name type="scientific">Candidatus Roizmanbacteria bacterium CG_4_10_14_0_8_um_filter_39_9</name>
    <dbReference type="NCBI Taxonomy" id="1974829"/>
    <lineage>
        <taxon>Bacteria</taxon>
        <taxon>Candidatus Roizmaniibacteriota</taxon>
    </lineage>
</organism>
<reference evidence="2" key="1">
    <citation type="submission" date="2017-09" db="EMBL/GenBank/DDBJ databases">
        <title>Depth-based differentiation of microbial function through sediment-hosted aquifers and enrichment of novel symbionts in the deep terrestrial subsurface.</title>
        <authorList>
            <person name="Probst A.J."/>
            <person name="Ladd B."/>
            <person name="Jarett J.K."/>
            <person name="Geller-Mcgrath D.E."/>
            <person name="Sieber C.M.K."/>
            <person name="Emerson J.B."/>
            <person name="Anantharaman K."/>
            <person name="Thomas B.C."/>
            <person name="Malmstrom R."/>
            <person name="Stieglmeier M."/>
            <person name="Klingl A."/>
            <person name="Woyke T."/>
            <person name="Ryan C.M."/>
            <person name="Banfield J.F."/>
        </authorList>
    </citation>
    <scope>NUCLEOTIDE SEQUENCE [LARGE SCALE GENOMIC DNA]</scope>
</reference>
<gene>
    <name evidence="1" type="ORF">COY90_03275</name>
</gene>
<protein>
    <submittedName>
        <fullName evidence="1">Uncharacterized protein</fullName>
    </submittedName>
</protein>
<dbReference type="Proteomes" id="UP000230108">
    <property type="component" value="Unassembled WGS sequence"/>
</dbReference>
<sequence>MLQEIVGRLPDREQIVDDLTDNPNLMTYGYKNIPLTAVTNLVRQSTKGNQEIKKMNDLELVFWLASLI</sequence>
<accession>A0A2M7QCJ6</accession>
<evidence type="ECO:0000313" key="2">
    <source>
        <dbReference type="Proteomes" id="UP000230108"/>
    </source>
</evidence>